<dbReference type="Proteomes" id="UP000192472">
    <property type="component" value="Unassembled WGS sequence"/>
</dbReference>
<dbReference type="InterPro" id="IPR029058">
    <property type="entry name" value="AB_hydrolase_fold"/>
</dbReference>
<evidence type="ECO:0000259" key="3">
    <source>
        <dbReference type="Pfam" id="PF20434"/>
    </source>
</evidence>
<accession>A0A1W2G769</accession>
<name>A0A1W2G769_REIFA</name>
<feature type="domain" description="BD-FAE-like" evidence="3">
    <location>
        <begin position="74"/>
        <end position="245"/>
    </location>
</feature>
<proteinExistence type="predicted"/>
<keyword evidence="5" id="KW-1185">Reference proteome</keyword>
<dbReference type="AlphaFoldDB" id="A0A1W2G769"/>
<protein>
    <submittedName>
        <fullName evidence="4">Acetyl esterase/lipase</fullName>
    </submittedName>
</protein>
<evidence type="ECO:0000256" key="1">
    <source>
        <dbReference type="ARBA" id="ARBA00022801"/>
    </source>
</evidence>
<dbReference type="OrthoDB" id="9775851at2"/>
<dbReference type="PANTHER" id="PTHR48081">
    <property type="entry name" value="AB HYDROLASE SUPERFAMILY PROTEIN C4A8.06C"/>
    <property type="match status" value="1"/>
</dbReference>
<dbReference type="InterPro" id="IPR050300">
    <property type="entry name" value="GDXG_lipolytic_enzyme"/>
</dbReference>
<dbReference type="Pfam" id="PF20434">
    <property type="entry name" value="BD-FAE"/>
    <property type="match status" value="1"/>
</dbReference>
<evidence type="ECO:0000313" key="5">
    <source>
        <dbReference type="Proteomes" id="UP000192472"/>
    </source>
</evidence>
<gene>
    <name evidence="4" type="ORF">SAMN04488029_0625</name>
</gene>
<feature type="signal peptide" evidence="2">
    <location>
        <begin position="1"/>
        <end position="21"/>
    </location>
</feature>
<dbReference type="InterPro" id="IPR049492">
    <property type="entry name" value="BD-FAE-like_dom"/>
</dbReference>
<evidence type="ECO:0000256" key="2">
    <source>
        <dbReference type="SAM" id="SignalP"/>
    </source>
</evidence>
<keyword evidence="2" id="KW-0732">Signal</keyword>
<dbReference type="RefSeq" id="WP_084370951.1">
    <property type="nucleotide sequence ID" value="NZ_FWYF01000001.1"/>
</dbReference>
<evidence type="ECO:0000313" key="4">
    <source>
        <dbReference type="EMBL" id="SMD32282.1"/>
    </source>
</evidence>
<sequence>MINKAILILVLILSKANISWAQFVQKDTSYTVNRAYLKYKKDFPNIKIAEANDLDVSVQQNVIYHNTGTRDLMLDLYRPEKQTQNLPVIFMIHGGGWKSGDKYHMQVLGIVLASKGYVTVAIEYRLSAEAPYPAAVLDVEAAMQWTVEYAKELHIDTAGFILLGCSSGGQLATLVGVNPSFNSPKIKAIINLDGILAFHHTESEEGASAALWLGGSYETAKENWEVASPLKHAGKGDPPILFVNSQYPRFHAGRDEMITILSQANIYTKVHELPDTPHTFWLFDPWFLPTVGYILQFLDKVISD</sequence>
<feature type="chain" id="PRO_5012122387" evidence="2">
    <location>
        <begin position="22"/>
        <end position="304"/>
    </location>
</feature>
<organism evidence="4 5">
    <name type="scientific">Reichenbachiella faecimaris</name>
    <dbReference type="NCBI Taxonomy" id="692418"/>
    <lineage>
        <taxon>Bacteria</taxon>
        <taxon>Pseudomonadati</taxon>
        <taxon>Bacteroidota</taxon>
        <taxon>Cytophagia</taxon>
        <taxon>Cytophagales</taxon>
        <taxon>Reichenbachiellaceae</taxon>
        <taxon>Reichenbachiella</taxon>
    </lineage>
</organism>
<reference evidence="4 5" key="1">
    <citation type="submission" date="2017-04" db="EMBL/GenBank/DDBJ databases">
        <authorList>
            <person name="Afonso C.L."/>
            <person name="Miller P.J."/>
            <person name="Scott M.A."/>
            <person name="Spackman E."/>
            <person name="Goraichik I."/>
            <person name="Dimitrov K.M."/>
            <person name="Suarez D.L."/>
            <person name="Swayne D.E."/>
        </authorList>
    </citation>
    <scope>NUCLEOTIDE SEQUENCE [LARGE SCALE GENOMIC DNA]</scope>
    <source>
        <strain evidence="4 5">DSM 26133</strain>
    </source>
</reference>
<dbReference type="STRING" id="692418.SAMN04488029_0625"/>
<dbReference type="GO" id="GO:0016787">
    <property type="term" value="F:hydrolase activity"/>
    <property type="evidence" value="ECO:0007669"/>
    <property type="project" value="UniProtKB-KW"/>
</dbReference>
<keyword evidence="1" id="KW-0378">Hydrolase</keyword>
<dbReference type="Gene3D" id="3.40.50.1820">
    <property type="entry name" value="alpha/beta hydrolase"/>
    <property type="match status" value="1"/>
</dbReference>
<dbReference type="SUPFAM" id="SSF53474">
    <property type="entry name" value="alpha/beta-Hydrolases"/>
    <property type="match status" value="1"/>
</dbReference>
<dbReference type="EMBL" id="FWYF01000001">
    <property type="protein sequence ID" value="SMD32282.1"/>
    <property type="molecule type" value="Genomic_DNA"/>
</dbReference>